<reference evidence="2 3" key="1">
    <citation type="journal article" date="2017" name="Syst. Appl. Microbiol.">
        <title>Lebetimonas natsushimae sp. nov., a novel strictly anaerobic, moderately thermophilic chemoautotroph isolated from a deep-sea hydrothermal vent polychaete nest in the Mid-Okinawa Trough.</title>
        <authorList>
            <person name="Nagata R."/>
            <person name="Takaki Y."/>
            <person name="Tame A."/>
            <person name="Nunoura T."/>
            <person name="Muto H."/>
            <person name="Mino S."/>
            <person name="Sawayama S."/>
            <person name="Takai K."/>
            <person name="Nakagawa S."/>
        </authorList>
    </citation>
    <scope>NUCLEOTIDE SEQUENCE [LARGE SCALE GENOMIC DNA]</scope>
    <source>
        <strain evidence="2 3">HS1857</strain>
    </source>
</reference>
<organism evidence="2 3">
    <name type="scientific">Lebetimonas natsushimae</name>
    <dbReference type="NCBI Taxonomy" id="1936991"/>
    <lineage>
        <taxon>Bacteria</taxon>
        <taxon>Pseudomonadati</taxon>
        <taxon>Campylobacterota</taxon>
        <taxon>Epsilonproteobacteria</taxon>
        <taxon>Nautiliales</taxon>
        <taxon>Nautiliaceae</taxon>
        <taxon>Lebetimonas</taxon>
    </lineage>
</organism>
<keyword evidence="1" id="KW-0472">Membrane</keyword>
<dbReference type="RefSeq" id="WP_096259223.1">
    <property type="nucleotide sequence ID" value="NZ_BDME01000002.1"/>
</dbReference>
<evidence type="ECO:0000256" key="1">
    <source>
        <dbReference type="SAM" id="Phobius"/>
    </source>
</evidence>
<dbReference type="EMBL" id="BDME01000002">
    <property type="protein sequence ID" value="GAX87790.1"/>
    <property type="molecule type" value="Genomic_DNA"/>
</dbReference>
<dbReference type="OrthoDB" id="5372828at2"/>
<keyword evidence="3" id="KW-1185">Reference proteome</keyword>
<accession>A0A292YFG8</accession>
<name>A0A292YFG8_9BACT</name>
<evidence type="ECO:0000313" key="2">
    <source>
        <dbReference type="EMBL" id="GAX87790.1"/>
    </source>
</evidence>
<feature type="transmembrane region" description="Helical" evidence="1">
    <location>
        <begin position="46"/>
        <end position="65"/>
    </location>
</feature>
<feature type="transmembrane region" description="Helical" evidence="1">
    <location>
        <begin position="6"/>
        <end position="25"/>
    </location>
</feature>
<feature type="transmembrane region" description="Helical" evidence="1">
    <location>
        <begin position="71"/>
        <end position="89"/>
    </location>
</feature>
<evidence type="ECO:0000313" key="3">
    <source>
        <dbReference type="Proteomes" id="UP000217944"/>
    </source>
</evidence>
<keyword evidence="1" id="KW-1133">Transmembrane helix</keyword>
<protein>
    <submittedName>
        <fullName evidence="2">Uncharacterized protein</fullName>
    </submittedName>
</protein>
<dbReference type="AlphaFoldDB" id="A0A292YFG8"/>
<comment type="caution">
    <text evidence="2">The sequence shown here is derived from an EMBL/GenBank/DDBJ whole genome shotgun (WGS) entry which is preliminary data.</text>
</comment>
<sequence length="151" mass="18006">MDLKLITEIIVFLLIAFRIYILESFKIKSAADKLFALYYLRNHHPILAYIIIFYIVEIIIIQIGLLHIVDIALIILATIEMFIIYRHIFITLKTDDKDDYIDTVIKRMFSTLTYSEYIEIKGELYKPQPKWKLYATEMFVFLFAIWNIELG</sequence>
<gene>
    <name evidence="2" type="ORF">LNAT_P1087</name>
</gene>
<proteinExistence type="predicted"/>
<dbReference type="Proteomes" id="UP000217944">
    <property type="component" value="Unassembled WGS sequence"/>
</dbReference>
<keyword evidence="1" id="KW-0812">Transmembrane</keyword>